<evidence type="ECO:0000256" key="1">
    <source>
        <dbReference type="ARBA" id="ARBA00004138"/>
    </source>
</evidence>
<dbReference type="InterPro" id="IPR011992">
    <property type="entry name" value="EF-hand-dom_pair"/>
</dbReference>
<reference evidence="8" key="1">
    <citation type="submission" date="2025-08" db="UniProtKB">
        <authorList>
            <consortium name="Ensembl"/>
        </authorList>
    </citation>
    <scope>IDENTIFICATION</scope>
</reference>
<dbReference type="PANTHER" id="PTHR13720:SF13">
    <property type="entry name" value="CILIA- AND FLAGELLA-ASSOCIATED PROTEIN 251"/>
    <property type="match status" value="1"/>
</dbReference>
<accession>A0A3B3QQJ9</accession>
<dbReference type="InterPro" id="IPR001680">
    <property type="entry name" value="WD40_rpt"/>
</dbReference>
<dbReference type="SUPFAM" id="SSF50978">
    <property type="entry name" value="WD40 repeat-like"/>
    <property type="match status" value="1"/>
</dbReference>
<dbReference type="InterPro" id="IPR036322">
    <property type="entry name" value="WD40_repeat_dom_sf"/>
</dbReference>
<dbReference type="PROSITE" id="PS50082">
    <property type="entry name" value="WD_REPEATS_2"/>
    <property type="match status" value="1"/>
</dbReference>
<feature type="repeat" description="WD" evidence="6">
    <location>
        <begin position="429"/>
        <end position="470"/>
    </location>
</feature>
<keyword evidence="2 6" id="KW-0853">WD repeat</keyword>
<proteinExistence type="predicted"/>
<keyword evidence="3" id="KW-0677">Repeat</keyword>
<evidence type="ECO:0000256" key="6">
    <source>
        <dbReference type="PROSITE-ProRule" id="PRU00221"/>
    </source>
</evidence>
<name>A0A3B3QQJ9_9TELE</name>
<dbReference type="Ensembl" id="ENSPKIT00000032202.1">
    <property type="protein sequence ID" value="ENSPKIP00000008129.1"/>
    <property type="gene ID" value="ENSPKIG00000023760.1"/>
</dbReference>
<evidence type="ECO:0000256" key="3">
    <source>
        <dbReference type="ARBA" id="ARBA00022737"/>
    </source>
</evidence>
<dbReference type="SUPFAM" id="SSF47473">
    <property type="entry name" value="EF-hand"/>
    <property type="match status" value="1"/>
</dbReference>
<evidence type="ECO:0000256" key="5">
    <source>
        <dbReference type="ARBA" id="ARBA00040994"/>
    </source>
</evidence>
<protein>
    <recommendedName>
        <fullName evidence="5">Cilia- and flagella-associated protein 251</fullName>
    </recommendedName>
</protein>
<dbReference type="Proteomes" id="UP000261540">
    <property type="component" value="Unplaced"/>
</dbReference>
<dbReference type="SMART" id="SM00320">
    <property type="entry name" value="WD40"/>
    <property type="match status" value="6"/>
</dbReference>
<dbReference type="GO" id="GO:0036126">
    <property type="term" value="C:sperm flagellum"/>
    <property type="evidence" value="ECO:0007669"/>
    <property type="project" value="TreeGrafter"/>
</dbReference>
<keyword evidence="9" id="KW-1185">Reference proteome</keyword>
<feature type="region of interest" description="Disordered" evidence="7">
    <location>
        <begin position="1"/>
        <end position="42"/>
    </location>
</feature>
<evidence type="ECO:0000313" key="9">
    <source>
        <dbReference type="Proteomes" id="UP000261540"/>
    </source>
</evidence>
<organism evidence="8 9">
    <name type="scientific">Paramormyrops kingsleyae</name>
    <dbReference type="NCBI Taxonomy" id="1676925"/>
    <lineage>
        <taxon>Eukaryota</taxon>
        <taxon>Metazoa</taxon>
        <taxon>Chordata</taxon>
        <taxon>Craniata</taxon>
        <taxon>Vertebrata</taxon>
        <taxon>Euteleostomi</taxon>
        <taxon>Actinopterygii</taxon>
        <taxon>Neopterygii</taxon>
        <taxon>Teleostei</taxon>
        <taxon>Osteoglossocephala</taxon>
        <taxon>Osteoglossomorpha</taxon>
        <taxon>Osteoglossiformes</taxon>
        <taxon>Mormyridae</taxon>
        <taxon>Paramormyrops</taxon>
    </lineage>
</organism>
<reference evidence="8" key="2">
    <citation type="submission" date="2025-09" db="UniProtKB">
        <authorList>
            <consortium name="Ensembl"/>
        </authorList>
    </citation>
    <scope>IDENTIFICATION</scope>
</reference>
<evidence type="ECO:0000256" key="4">
    <source>
        <dbReference type="ARBA" id="ARBA00023273"/>
    </source>
</evidence>
<comment type="subcellular location">
    <subcellularLocation>
        <location evidence="1">Cell projection</location>
        <location evidence="1">Cilium</location>
    </subcellularLocation>
</comment>
<sequence length="944" mass="104681">MSDTDGVGSTCPFGVTEDGAGAASNGAAEDEGGRETFAGPGEDGEIVAGRHRLGDMQEQQEALPVYTATPRTLFPLQESRSPHKTHPLTLTWAFGMNKALPVFSLQDKERLVTFYGCAHVAVMYDHTSASQHLLQGHCSPVSCLCASEDRRWLVTADKGPDSLVIIWDSYSGIPVRTLFDSHPEGGIAEVAMSRDSKLLVTVGAREIQRVCIWDWTTETETPLCVKEVGPEYGRQQHILFHPTDSNQLLSNSESRVLFHTKEEGHLEFSAPKISDKTFKKAVGPFSQSIFHPGGVQAVTATLTGNVLVWDTPHRATSPGLPPRKATKLIQLEMHGISVLTQIDSFIVTGNVQGHVTVYDEHFKQVERLSQFGLGPVASISFSREEDCSGGGLSELSLESKPFIRRFVLSTADAIMLHVDPQAGPPHMLLRGHSEALHAVACHPCQPVIATGSRCGLLRIWNYQQKELLYCRVVQEKRQIQCLAYDAQGVCLALGFTCGAVEILDTSASQYDENHLLKYSSHCISHVAFSSDSQYLATADTGNTVTLIRLHSEDGRKVWRYLGRHRCHYKPIQDLLFGVQLDNSQPRLFSLGMDRMLVEYDVLGSWEDDLRICSVERVEQGAVPTCMAWYPPLTSEHFLLTASDHFKMKLFNSTTKMCSRKTLLGPTYGSPVKKIASLPASGGGNQKTHYLVFINQDKVGLQILPLDGNPHKSFAMLCHPTGASSFSCSYDGKYIFTAGGVDCTLLSWETNLNALEAVASLGGQGIEPFYGLLEGGREGEFYKEMEDYFYHCQLRSQAVDTMEPRQLSTTIPLAEVPFMMRALGFFPTEQELEDIHNEVKFSRYAEMGEYVTDVDLEEFIKLYVNHRPAFEVYMPEMERLFELLGCPNEKGEQYLNREELLDLLQARGEHMTEEELAESFITLLGLNASGGSDLGDGQDIGKFRS</sequence>
<dbReference type="InterPro" id="IPR015943">
    <property type="entry name" value="WD40/YVTN_repeat-like_dom_sf"/>
</dbReference>
<evidence type="ECO:0000256" key="2">
    <source>
        <dbReference type="ARBA" id="ARBA00022574"/>
    </source>
</evidence>
<dbReference type="InterPro" id="IPR011047">
    <property type="entry name" value="Quinoprotein_ADH-like_sf"/>
</dbReference>
<dbReference type="Gene3D" id="1.10.238.10">
    <property type="entry name" value="EF-hand"/>
    <property type="match status" value="1"/>
</dbReference>
<dbReference type="GO" id="GO:0002574">
    <property type="term" value="P:thrombocyte differentiation"/>
    <property type="evidence" value="ECO:0007669"/>
    <property type="project" value="Ensembl"/>
</dbReference>
<dbReference type="Gene3D" id="2.130.10.10">
    <property type="entry name" value="YVTN repeat-like/Quinoprotein amine dehydrogenase"/>
    <property type="match status" value="2"/>
</dbReference>
<dbReference type="GO" id="GO:0030223">
    <property type="term" value="P:neutrophil differentiation"/>
    <property type="evidence" value="ECO:0007669"/>
    <property type="project" value="Ensembl"/>
</dbReference>
<dbReference type="Pfam" id="PF00400">
    <property type="entry name" value="WD40"/>
    <property type="match status" value="3"/>
</dbReference>
<dbReference type="PANTHER" id="PTHR13720">
    <property type="entry name" value="WD-40 REPEAT PROTEIN"/>
    <property type="match status" value="1"/>
</dbReference>
<dbReference type="STRING" id="1676925.ENSPKIP00000008129"/>
<evidence type="ECO:0000256" key="7">
    <source>
        <dbReference type="SAM" id="MobiDB-lite"/>
    </source>
</evidence>
<dbReference type="SUPFAM" id="SSF50998">
    <property type="entry name" value="Quinoprotein alcohol dehydrogenase-like"/>
    <property type="match status" value="1"/>
</dbReference>
<dbReference type="InterPro" id="IPR050630">
    <property type="entry name" value="WD_repeat_EMAP"/>
</dbReference>
<dbReference type="GeneTree" id="ENSGT00390000013370"/>
<dbReference type="AlphaFoldDB" id="A0A3B3QQJ9"/>
<evidence type="ECO:0000313" key="8">
    <source>
        <dbReference type="Ensembl" id="ENSPKIP00000008129.1"/>
    </source>
</evidence>
<keyword evidence="4" id="KW-0966">Cell projection</keyword>